<comment type="caution">
    <text evidence="1">The sequence shown here is derived from an EMBL/GenBank/DDBJ whole genome shotgun (WGS) entry which is preliminary data.</text>
</comment>
<accession>A0ABX5LJV6</accession>
<gene>
    <name evidence="1" type="ORF">B0H50_11660</name>
</gene>
<reference evidence="1 2" key="1">
    <citation type="submission" date="2018-05" db="EMBL/GenBank/DDBJ databases">
        <title>Animal gut microbial communities from fecal samples from Wisconsin, USA.</title>
        <authorList>
            <person name="Neumann A."/>
        </authorList>
    </citation>
    <scope>NUCLEOTIDE SEQUENCE [LARGE SCALE GENOMIC DNA]</scope>
    <source>
        <strain evidence="1 2">UWS4</strain>
    </source>
</reference>
<evidence type="ECO:0000313" key="1">
    <source>
        <dbReference type="EMBL" id="PWK96674.1"/>
    </source>
</evidence>
<dbReference type="RefSeq" id="WP_106198974.1">
    <property type="nucleotide sequence ID" value="NZ_JAXEIU010000044.1"/>
</dbReference>
<name>A0ABX5LJV6_9BACT</name>
<evidence type="ECO:0000313" key="2">
    <source>
        <dbReference type="Proteomes" id="UP000245523"/>
    </source>
</evidence>
<protein>
    <submittedName>
        <fullName evidence="1">Uncharacterized protein</fullName>
    </submittedName>
</protein>
<organism evidence="1 2">
    <name type="scientific">Hallerella porci</name>
    <dbReference type="NCBI Taxonomy" id="1945871"/>
    <lineage>
        <taxon>Bacteria</taxon>
        <taxon>Pseudomonadati</taxon>
        <taxon>Fibrobacterota</taxon>
        <taxon>Fibrobacteria</taxon>
        <taxon>Fibrobacterales</taxon>
        <taxon>Fibrobacteraceae</taxon>
        <taxon>Hallerella</taxon>
    </lineage>
</organism>
<dbReference type="EMBL" id="QGHD01000016">
    <property type="protein sequence ID" value="PWK96674.1"/>
    <property type="molecule type" value="Genomic_DNA"/>
</dbReference>
<dbReference type="Proteomes" id="UP000245523">
    <property type="component" value="Unassembled WGS sequence"/>
</dbReference>
<keyword evidence="2" id="KW-1185">Reference proteome</keyword>
<sequence length="111" mass="13141">MATLLTEYNKQLPALISKNQKDDRKISESQRKNYLANAKKNVLKENDMRFCKLNEYLNFLKQKLDIFNLKRMPPNPCAEELENFKKENSASYKELKKKFEQIHSAIKQSDV</sequence>
<proteinExistence type="predicted"/>